<dbReference type="RefSeq" id="XP_075108717.1">
    <property type="nucleotide sequence ID" value="XM_075252616.1"/>
</dbReference>
<evidence type="ECO:0000313" key="2">
    <source>
        <dbReference type="RefSeq" id="XP_075108717.1"/>
    </source>
</evidence>
<organism evidence="1 2">
    <name type="scientific">Nicotiana tabacum</name>
    <name type="common">Common tobacco</name>
    <dbReference type="NCBI Taxonomy" id="4097"/>
    <lineage>
        <taxon>Eukaryota</taxon>
        <taxon>Viridiplantae</taxon>
        <taxon>Streptophyta</taxon>
        <taxon>Embryophyta</taxon>
        <taxon>Tracheophyta</taxon>
        <taxon>Spermatophyta</taxon>
        <taxon>Magnoliopsida</taxon>
        <taxon>eudicotyledons</taxon>
        <taxon>Gunneridae</taxon>
        <taxon>Pentapetalae</taxon>
        <taxon>asterids</taxon>
        <taxon>lamiids</taxon>
        <taxon>Solanales</taxon>
        <taxon>Solanaceae</taxon>
        <taxon>Nicotianoideae</taxon>
        <taxon>Nicotianeae</taxon>
        <taxon>Nicotiana</taxon>
    </lineage>
</organism>
<keyword evidence="1" id="KW-1185">Reference proteome</keyword>
<name>A0AC58UGV2_TOBAC</name>
<reference evidence="2" key="2">
    <citation type="submission" date="2025-08" db="UniProtKB">
        <authorList>
            <consortium name="RefSeq"/>
        </authorList>
    </citation>
    <scope>IDENTIFICATION</scope>
    <source>
        <tissue evidence="2">Leaf</tissue>
    </source>
</reference>
<dbReference type="Proteomes" id="UP000790787">
    <property type="component" value="Chromosome 4"/>
</dbReference>
<protein>
    <submittedName>
        <fullName evidence="2">Uncharacterized protein LOC142180398</fullName>
    </submittedName>
</protein>
<sequence length="233" mass="27100">MTSNCIREASREVLGVSKGYTSNHMGDWWWNVEVQGKVEEKKGAYRRLVESTEDEDRRMNRERYKEARKLAKLAVTEAKNTAFGHLYEELGQRQGQEVVPTGQSEREDGSTKEMLEDCRWSTMIPQYKNKGDIQNCTNYMGIKLLSHTMKVWERVVKARVKRLVSISDNQFRFMPGRSTMEAIHLIRRLVELYRDRKKNLHMVFIDLEKAYNKVPNGGPLEMPGGERCSGSVY</sequence>
<gene>
    <name evidence="2" type="primary">LOC142180398</name>
</gene>
<accession>A0AC58UGV2</accession>
<evidence type="ECO:0000313" key="1">
    <source>
        <dbReference type="Proteomes" id="UP000790787"/>
    </source>
</evidence>
<reference evidence="1" key="1">
    <citation type="journal article" date="2014" name="Nat. Commun.">
        <title>The tobacco genome sequence and its comparison with those of tomato and potato.</title>
        <authorList>
            <person name="Sierro N."/>
            <person name="Battey J.N."/>
            <person name="Ouadi S."/>
            <person name="Bakaher N."/>
            <person name="Bovet L."/>
            <person name="Willig A."/>
            <person name="Goepfert S."/>
            <person name="Peitsch M.C."/>
            <person name="Ivanov N.V."/>
        </authorList>
    </citation>
    <scope>NUCLEOTIDE SEQUENCE [LARGE SCALE GENOMIC DNA]</scope>
</reference>
<proteinExistence type="predicted"/>